<dbReference type="GO" id="GO:0022857">
    <property type="term" value="F:transmembrane transporter activity"/>
    <property type="evidence" value="ECO:0007669"/>
    <property type="project" value="InterPro"/>
</dbReference>
<dbReference type="InterPro" id="IPR011701">
    <property type="entry name" value="MFS"/>
</dbReference>
<keyword evidence="2" id="KW-0813">Transport</keyword>
<comment type="subcellular location">
    <subcellularLocation>
        <location evidence="1">Cell membrane</location>
        <topology evidence="1">Multi-pass membrane protein</topology>
    </subcellularLocation>
</comment>
<dbReference type="InterPro" id="IPR050171">
    <property type="entry name" value="MFS_Transporters"/>
</dbReference>
<keyword evidence="5 7" id="KW-1133">Transmembrane helix</keyword>
<feature type="domain" description="Major facilitator superfamily (MFS) profile" evidence="8">
    <location>
        <begin position="1"/>
        <end position="405"/>
    </location>
</feature>
<keyword evidence="6 7" id="KW-0472">Membrane</keyword>
<evidence type="ECO:0000256" key="5">
    <source>
        <dbReference type="ARBA" id="ARBA00022989"/>
    </source>
</evidence>
<protein>
    <submittedName>
        <fullName evidence="9">MFS transporter</fullName>
    </submittedName>
</protein>
<evidence type="ECO:0000256" key="6">
    <source>
        <dbReference type="ARBA" id="ARBA00023136"/>
    </source>
</evidence>
<feature type="transmembrane region" description="Helical" evidence="7">
    <location>
        <begin position="158"/>
        <end position="177"/>
    </location>
</feature>
<dbReference type="InterPro" id="IPR020846">
    <property type="entry name" value="MFS_dom"/>
</dbReference>
<evidence type="ECO:0000256" key="4">
    <source>
        <dbReference type="ARBA" id="ARBA00022692"/>
    </source>
</evidence>
<dbReference type="GO" id="GO:0005886">
    <property type="term" value="C:plasma membrane"/>
    <property type="evidence" value="ECO:0007669"/>
    <property type="project" value="UniProtKB-SubCell"/>
</dbReference>
<feature type="transmembrane region" description="Helical" evidence="7">
    <location>
        <begin position="266"/>
        <end position="287"/>
    </location>
</feature>
<feature type="transmembrane region" description="Helical" evidence="7">
    <location>
        <begin position="91"/>
        <end position="111"/>
    </location>
</feature>
<sequence>MKLRIGVGFVRKFLDIMLAPLMVIHFSHLYGAATAGLMTFAIAVAVVGCTFIGGHMSDTLGRRPTLLLGEIGSAAALFLLALANSPWWHSGTVTFCCYLLSTSLFGIAVPANDAMMVDISTQKTREQIYTINYWSINLAFLLGSLVGGFAFGAFFFQLLLGAAVLAGVIALITLVAISETAPSNRTGTARGPRARGWLRSLLGGYTTALRDSVLARLVLSALLIRSVEIQISYYIAVRLSTDFERQQLLSFGPWRPTVDGVEMLGILRAANTLIVVCLALFAAWLFGRLSDRQRIFGGIVLFTAGYMVWGASNAPWLLLAAAVVLTVGEIMSVPIRQVLLADLVPADDRSRYMAVYQINVQLGMVVASLCLALGVLIPAVGMSLLFGLFGLGALLIYWSLFRERDARAAVPQPAAVQENTQQT</sequence>
<dbReference type="SUPFAM" id="SSF103473">
    <property type="entry name" value="MFS general substrate transporter"/>
    <property type="match status" value="1"/>
</dbReference>
<feature type="transmembrane region" description="Helical" evidence="7">
    <location>
        <begin position="36"/>
        <end position="54"/>
    </location>
</feature>
<proteinExistence type="predicted"/>
<dbReference type="EMBL" id="CP108314">
    <property type="protein sequence ID" value="WTW74182.1"/>
    <property type="molecule type" value="Genomic_DNA"/>
</dbReference>
<evidence type="ECO:0000256" key="2">
    <source>
        <dbReference type="ARBA" id="ARBA00022448"/>
    </source>
</evidence>
<dbReference type="Gene3D" id="1.20.1250.20">
    <property type="entry name" value="MFS general substrate transporter like domains"/>
    <property type="match status" value="2"/>
</dbReference>
<feature type="transmembrane region" description="Helical" evidence="7">
    <location>
        <begin position="131"/>
        <end position="152"/>
    </location>
</feature>
<dbReference type="InterPro" id="IPR036259">
    <property type="entry name" value="MFS_trans_sf"/>
</dbReference>
<keyword evidence="3" id="KW-1003">Cell membrane</keyword>
<reference evidence="9" key="1">
    <citation type="submission" date="2022-10" db="EMBL/GenBank/DDBJ databases">
        <title>The complete genomes of actinobacterial strains from the NBC collection.</title>
        <authorList>
            <person name="Joergensen T.S."/>
            <person name="Alvarez Arevalo M."/>
            <person name="Sterndorff E.B."/>
            <person name="Faurdal D."/>
            <person name="Vuksanovic O."/>
            <person name="Mourched A.-S."/>
            <person name="Charusanti P."/>
            <person name="Shaw S."/>
            <person name="Blin K."/>
            <person name="Weber T."/>
        </authorList>
    </citation>
    <scope>NUCLEOTIDE SEQUENCE</scope>
    <source>
        <strain evidence="9">NBC_00008</strain>
    </source>
</reference>
<dbReference type="PROSITE" id="PS50850">
    <property type="entry name" value="MFS"/>
    <property type="match status" value="1"/>
</dbReference>
<dbReference type="AlphaFoldDB" id="A0AAU2W365"/>
<keyword evidence="4 7" id="KW-0812">Transmembrane</keyword>
<evidence type="ECO:0000256" key="3">
    <source>
        <dbReference type="ARBA" id="ARBA00022475"/>
    </source>
</evidence>
<dbReference type="Pfam" id="PF07690">
    <property type="entry name" value="MFS_1"/>
    <property type="match status" value="1"/>
</dbReference>
<evidence type="ECO:0000259" key="8">
    <source>
        <dbReference type="PROSITE" id="PS50850"/>
    </source>
</evidence>
<gene>
    <name evidence="9" type="ORF">OG398_38530</name>
</gene>
<name>A0AAU2W365_9ACTN</name>
<organism evidence="9">
    <name type="scientific">Streptomyces sp. NBC_00008</name>
    <dbReference type="NCBI Taxonomy" id="2903610"/>
    <lineage>
        <taxon>Bacteria</taxon>
        <taxon>Bacillati</taxon>
        <taxon>Actinomycetota</taxon>
        <taxon>Actinomycetes</taxon>
        <taxon>Kitasatosporales</taxon>
        <taxon>Streptomycetaceae</taxon>
        <taxon>Streptomyces</taxon>
    </lineage>
</organism>
<dbReference type="PANTHER" id="PTHR23517:SF3">
    <property type="entry name" value="INTEGRAL MEMBRANE TRANSPORT PROTEIN"/>
    <property type="match status" value="1"/>
</dbReference>
<accession>A0AAU2W365</accession>
<feature type="transmembrane region" description="Helical" evidence="7">
    <location>
        <begin position="12"/>
        <end position="30"/>
    </location>
</feature>
<evidence type="ECO:0000256" key="1">
    <source>
        <dbReference type="ARBA" id="ARBA00004651"/>
    </source>
</evidence>
<feature type="transmembrane region" description="Helical" evidence="7">
    <location>
        <begin position="317"/>
        <end position="335"/>
    </location>
</feature>
<feature type="transmembrane region" description="Helical" evidence="7">
    <location>
        <begin position="383"/>
        <end position="401"/>
    </location>
</feature>
<dbReference type="PANTHER" id="PTHR23517">
    <property type="entry name" value="RESISTANCE PROTEIN MDTM, PUTATIVE-RELATED-RELATED"/>
    <property type="match status" value="1"/>
</dbReference>
<feature type="transmembrane region" description="Helical" evidence="7">
    <location>
        <begin position="66"/>
        <end position="85"/>
    </location>
</feature>
<evidence type="ECO:0000256" key="7">
    <source>
        <dbReference type="SAM" id="Phobius"/>
    </source>
</evidence>
<feature type="transmembrane region" description="Helical" evidence="7">
    <location>
        <begin position="356"/>
        <end position="377"/>
    </location>
</feature>
<evidence type="ECO:0000313" key="9">
    <source>
        <dbReference type="EMBL" id="WTW74182.1"/>
    </source>
</evidence>